<dbReference type="Pfam" id="PF12784">
    <property type="entry name" value="PDDEXK_2"/>
    <property type="match status" value="1"/>
</dbReference>
<evidence type="ECO:0000313" key="2">
    <source>
        <dbReference type="Proteomes" id="UP000682403"/>
    </source>
</evidence>
<proteinExistence type="predicted"/>
<comment type="caution">
    <text evidence="1">The sequence shown here is derived from an EMBL/GenBank/DDBJ whole genome shotgun (WGS) entry which is preliminary data.</text>
</comment>
<keyword evidence="2" id="KW-1185">Reference proteome</keyword>
<dbReference type="Proteomes" id="UP000682403">
    <property type="component" value="Unassembled WGS sequence"/>
</dbReference>
<reference evidence="1 2" key="1">
    <citation type="submission" date="2021-04" db="EMBL/GenBank/DDBJ databases">
        <title>Metabacillus sp. strain KIGAM252 whole genome sequence.</title>
        <authorList>
            <person name="Seo M.-J."/>
            <person name="Cho E.-S."/>
            <person name="Hwang C.Y."/>
            <person name="Yoon D.J."/>
        </authorList>
    </citation>
    <scope>NUCLEOTIDE SEQUENCE [LARGE SCALE GENOMIC DNA]</scope>
    <source>
        <strain evidence="1 2">KIGAM252</strain>
    </source>
</reference>
<dbReference type="NCBIfam" id="TIGR01784">
    <property type="entry name" value="T_den_put_tspse"/>
    <property type="match status" value="1"/>
</dbReference>
<dbReference type="PANTHER" id="PTHR41317:SF1">
    <property type="entry name" value="PD-(D_E)XK NUCLEASE FAMILY TRANSPOSASE"/>
    <property type="match status" value="1"/>
</dbReference>
<organism evidence="1 2">
    <name type="scientific">Metabacillus flavus</name>
    <dbReference type="NCBI Taxonomy" id="2823519"/>
    <lineage>
        <taxon>Bacteria</taxon>
        <taxon>Bacillati</taxon>
        <taxon>Bacillota</taxon>
        <taxon>Bacilli</taxon>
        <taxon>Bacillales</taxon>
        <taxon>Bacillaceae</taxon>
        <taxon>Metabacillus</taxon>
    </lineage>
</organism>
<dbReference type="PANTHER" id="PTHR41317">
    <property type="entry name" value="PD-(D_E)XK NUCLEASE FAMILY TRANSPOSASE"/>
    <property type="match status" value="1"/>
</dbReference>
<gene>
    <name evidence="1" type="ORF">J9317_03305</name>
</gene>
<accession>A0ABS5LAP8</accession>
<sequence>MDIKAVCSSGEKIEVQLLNEYNMVERTLFYWSKLYTEDLKAGENYSDLNRTIAINILGYNLFKVHQNFHSVYKIQNIQTGELFTNLLEIQCIELPKFSKTKPDMNDPLHRWLLFLTEDEDQQNLMEVFKLDQLVSKADEKLRRLSADEEVIRTYQLREKYSNRSRNHVTVSCFFFSIYPHAVDIIQF</sequence>
<evidence type="ECO:0000313" key="1">
    <source>
        <dbReference type="EMBL" id="MBS2967802.1"/>
    </source>
</evidence>
<name>A0ABS5LAP8_9BACI</name>
<protein>
    <submittedName>
        <fullName evidence="1">Rpn family recombination-promoting nuclease/putative transposase</fullName>
    </submittedName>
</protein>
<dbReference type="InterPro" id="IPR010106">
    <property type="entry name" value="RpnA"/>
</dbReference>
<dbReference type="EMBL" id="JAGVRK010000001">
    <property type="protein sequence ID" value="MBS2967802.1"/>
    <property type="molecule type" value="Genomic_DNA"/>
</dbReference>